<dbReference type="RefSeq" id="XP_009165236.1">
    <property type="nucleotide sequence ID" value="XM_009166972.1"/>
</dbReference>
<gene>
    <name evidence="3" type="ORF">T265_02670</name>
</gene>
<evidence type="ECO:0000259" key="2">
    <source>
        <dbReference type="Pfam" id="PF00078"/>
    </source>
</evidence>
<dbReference type="EMBL" id="KL596652">
    <property type="protein sequence ID" value="KER30992.1"/>
    <property type="molecule type" value="Genomic_DNA"/>
</dbReference>
<dbReference type="Proteomes" id="UP000054324">
    <property type="component" value="Unassembled WGS sequence"/>
</dbReference>
<dbReference type="KEGG" id="ovi:T265_02670"/>
<dbReference type="Pfam" id="PF00078">
    <property type="entry name" value="RVT_1"/>
    <property type="match status" value="1"/>
</dbReference>
<dbReference type="InterPro" id="IPR000477">
    <property type="entry name" value="RT_dom"/>
</dbReference>
<feature type="domain" description="Reverse transcriptase" evidence="2">
    <location>
        <begin position="102"/>
        <end position="232"/>
    </location>
</feature>
<dbReference type="GeneID" id="20316858"/>
<dbReference type="AlphaFoldDB" id="A0A074ZYC1"/>
<evidence type="ECO:0000313" key="3">
    <source>
        <dbReference type="EMBL" id="KER30992.1"/>
    </source>
</evidence>
<feature type="region of interest" description="Disordered" evidence="1">
    <location>
        <begin position="1"/>
        <end position="57"/>
    </location>
</feature>
<accession>A0A074ZYC1</accession>
<reference evidence="3 4" key="1">
    <citation type="submission" date="2013-11" db="EMBL/GenBank/DDBJ databases">
        <title>Opisthorchis viverrini - life in the bile duct.</title>
        <authorList>
            <person name="Young N.D."/>
            <person name="Nagarajan N."/>
            <person name="Lin S.J."/>
            <person name="Korhonen P.K."/>
            <person name="Jex A.R."/>
            <person name="Hall R.S."/>
            <person name="Safavi-Hemami H."/>
            <person name="Kaewkong W."/>
            <person name="Bertrand D."/>
            <person name="Gao S."/>
            <person name="Seet Q."/>
            <person name="Wongkham S."/>
            <person name="Teh B.T."/>
            <person name="Wongkham C."/>
            <person name="Intapan P.M."/>
            <person name="Maleewong W."/>
            <person name="Yang X."/>
            <person name="Hu M."/>
            <person name="Wang Z."/>
            <person name="Hofmann A."/>
            <person name="Sternberg P.W."/>
            <person name="Tan P."/>
            <person name="Wang J."/>
            <person name="Gasser R.B."/>
        </authorList>
    </citation>
    <scope>NUCLEOTIDE SEQUENCE [LARGE SCALE GENOMIC DNA]</scope>
</reference>
<evidence type="ECO:0000256" key="1">
    <source>
        <dbReference type="SAM" id="MobiDB-lite"/>
    </source>
</evidence>
<evidence type="ECO:0000313" key="4">
    <source>
        <dbReference type="Proteomes" id="UP000054324"/>
    </source>
</evidence>
<name>A0A074ZYC1_OPIVI</name>
<dbReference type="CTD" id="20316858"/>
<organism evidence="3 4">
    <name type="scientific">Opisthorchis viverrini</name>
    <name type="common">Southeast Asian liver fluke</name>
    <dbReference type="NCBI Taxonomy" id="6198"/>
    <lineage>
        <taxon>Eukaryota</taxon>
        <taxon>Metazoa</taxon>
        <taxon>Spiralia</taxon>
        <taxon>Lophotrochozoa</taxon>
        <taxon>Platyhelminthes</taxon>
        <taxon>Trematoda</taxon>
        <taxon>Digenea</taxon>
        <taxon>Opisthorchiida</taxon>
        <taxon>Opisthorchiata</taxon>
        <taxon>Opisthorchiidae</taxon>
        <taxon>Opisthorchis</taxon>
    </lineage>
</organism>
<proteinExistence type="predicted"/>
<feature type="region of interest" description="Disordered" evidence="1">
    <location>
        <begin position="223"/>
        <end position="244"/>
    </location>
</feature>
<dbReference type="STRING" id="6198.A0A074ZYC1"/>
<keyword evidence="4" id="KW-1185">Reference proteome</keyword>
<protein>
    <recommendedName>
        <fullName evidence="2">Reverse transcriptase domain-containing protein</fullName>
    </recommendedName>
</protein>
<sequence length="244" mass="26573">MVWHHDTGVNPVASGPPRLQDIPTHLEDCTATPSSVSLSDAGLPKAGPPSQLRLPPDPITPKTERCSVCCARWVMDLYKGNCSLTLDAEQYWIQVPNPVLSDQLRPLSLSSILVRCLHKVLADRSSRRLQLPSLNFAFLHRDGCLEATSLLHAIPRHPSATASNFSLEFVDISKAFDSVTHDKSVGSAEAFGATSHLVPYITQSYEKAAAVFPSSEVHCHRGVRQGDPLSPIDEAHELSMPQLG</sequence>
<dbReference type="OrthoDB" id="6286681at2759"/>